<dbReference type="HOGENOM" id="CLU_2351176_0_0_1"/>
<dbReference type="InParanoid" id="A0DHK0"/>
<keyword evidence="2" id="KW-1185">Reference proteome</keyword>
<dbReference type="RefSeq" id="XP_001449914.1">
    <property type="nucleotide sequence ID" value="XM_001449877.1"/>
</dbReference>
<dbReference type="GeneID" id="5035699"/>
<reference evidence="1 2" key="1">
    <citation type="journal article" date="2006" name="Nature">
        <title>Global trends of whole-genome duplications revealed by the ciliate Paramecium tetraurelia.</title>
        <authorList>
            <consortium name="Genoscope"/>
            <person name="Aury J.-M."/>
            <person name="Jaillon O."/>
            <person name="Duret L."/>
            <person name="Noel B."/>
            <person name="Jubin C."/>
            <person name="Porcel B.M."/>
            <person name="Segurens B."/>
            <person name="Daubin V."/>
            <person name="Anthouard V."/>
            <person name="Aiach N."/>
            <person name="Arnaiz O."/>
            <person name="Billaut A."/>
            <person name="Beisson J."/>
            <person name="Blanc I."/>
            <person name="Bouhouche K."/>
            <person name="Camara F."/>
            <person name="Duharcourt S."/>
            <person name="Guigo R."/>
            <person name="Gogendeau D."/>
            <person name="Katinka M."/>
            <person name="Keller A.-M."/>
            <person name="Kissmehl R."/>
            <person name="Klotz C."/>
            <person name="Koll F."/>
            <person name="Le Moue A."/>
            <person name="Lepere C."/>
            <person name="Malinsky S."/>
            <person name="Nowacki M."/>
            <person name="Nowak J.K."/>
            <person name="Plattner H."/>
            <person name="Poulain J."/>
            <person name="Ruiz F."/>
            <person name="Serrano V."/>
            <person name="Zagulski M."/>
            <person name="Dessen P."/>
            <person name="Betermier M."/>
            <person name="Weissenbach J."/>
            <person name="Scarpelli C."/>
            <person name="Schachter V."/>
            <person name="Sperling L."/>
            <person name="Meyer E."/>
            <person name="Cohen J."/>
            <person name="Wincker P."/>
        </authorList>
    </citation>
    <scope>NUCLEOTIDE SEQUENCE [LARGE SCALE GENOMIC DNA]</scope>
    <source>
        <strain evidence="1 2">Stock d4-2</strain>
    </source>
</reference>
<dbReference type="KEGG" id="ptm:GSPATT00016904001"/>
<dbReference type="EMBL" id="CT868430">
    <property type="protein sequence ID" value="CAK82517.1"/>
    <property type="molecule type" value="Genomic_DNA"/>
</dbReference>
<evidence type="ECO:0000313" key="1">
    <source>
        <dbReference type="EMBL" id="CAK82517.1"/>
    </source>
</evidence>
<evidence type="ECO:0000313" key="2">
    <source>
        <dbReference type="Proteomes" id="UP000000600"/>
    </source>
</evidence>
<gene>
    <name evidence="1" type="ORF">GSPATT00016904001</name>
</gene>
<organism evidence="1 2">
    <name type="scientific">Paramecium tetraurelia</name>
    <dbReference type="NCBI Taxonomy" id="5888"/>
    <lineage>
        <taxon>Eukaryota</taxon>
        <taxon>Sar</taxon>
        <taxon>Alveolata</taxon>
        <taxon>Ciliophora</taxon>
        <taxon>Intramacronucleata</taxon>
        <taxon>Oligohymenophorea</taxon>
        <taxon>Peniculida</taxon>
        <taxon>Parameciidae</taxon>
        <taxon>Paramecium</taxon>
    </lineage>
</organism>
<proteinExistence type="predicted"/>
<sequence>MKDKFRFKFGNIASSDTADVTLMMDYNPLDFGKMSCRQSLVQSKVYNSHSFIGLYRCFRVSVQKIIFDIKCLFGNHEAVKDMILIHSLIGNILLNCH</sequence>
<accession>A0DHK0</accession>
<name>A0DHK0_PARTE</name>
<dbReference type="AlphaFoldDB" id="A0DHK0"/>
<dbReference type="Proteomes" id="UP000000600">
    <property type="component" value="Unassembled WGS sequence"/>
</dbReference>
<protein>
    <submittedName>
        <fullName evidence="1">Uncharacterized protein</fullName>
    </submittedName>
</protein>